<dbReference type="GO" id="GO:0004081">
    <property type="term" value="F:bis(5'-nucleosyl)-tetraphosphatase (asymmetrical) activity"/>
    <property type="evidence" value="ECO:0007669"/>
    <property type="project" value="TreeGrafter"/>
</dbReference>
<dbReference type="PANTHER" id="PTHR21340:SF0">
    <property type="entry name" value="BIS(5'-NUCLEOSYL)-TETRAPHOSPHATASE [ASYMMETRICAL]"/>
    <property type="match status" value="1"/>
</dbReference>
<reference evidence="3 4" key="2">
    <citation type="journal article" date="2011" name="Stand. Genomic Sci.">
        <title>Complete genome sequence of Truepera radiovictrix type strain (RQ-24).</title>
        <authorList>
            <person name="Ivanova N."/>
            <person name="Rohde C."/>
            <person name="Munk C."/>
            <person name="Nolan M."/>
            <person name="Lucas S."/>
            <person name="Del Rio T.G."/>
            <person name="Tice H."/>
            <person name="Deshpande S."/>
            <person name="Cheng J.F."/>
            <person name="Tapia R."/>
            <person name="Han C."/>
            <person name="Goodwin L."/>
            <person name="Pitluck S."/>
            <person name="Liolios K."/>
            <person name="Mavromatis K."/>
            <person name="Mikhailova N."/>
            <person name="Pati A."/>
            <person name="Chen A."/>
            <person name="Palaniappan K."/>
            <person name="Land M."/>
            <person name="Hauser L."/>
            <person name="Chang Y.J."/>
            <person name="Jeffries C.D."/>
            <person name="Brambilla E."/>
            <person name="Rohde M."/>
            <person name="Goker M."/>
            <person name="Tindall B.J."/>
            <person name="Woyke T."/>
            <person name="Bristow J."/>
            <person name="Eisen J.A."/>
            <person name="Markowitz V."/>
            <person name="Hugenholtz P."/>
            <person name="Kyrpides N.C."/>
            <person name="Klenk H.P."/>
            <person name="Lapidus A."/>
        </authorList>
    </citation>
    <scope>NUCLEOTIDE SEQUENCE [LARGE SCALE GENOMIC DNA]</scope>
    <source>
        <strain evidence="4">DSM 17093 / CIP 108686 / LMG 22925 / RQ-24</strain>
    </source>
</reference>
<dbReference type="KEGG" id="tra:Trad_2068"/>
<dbReference type="HOGENOM" id="CLU_037162_19_3_0"/>
<gene>
    <name evidence="3" type="ordered locus">Trad_2068</name>
</gene>
<dbReference type="InterPro" id="IPR020084">
    <property type="entry name" value="NUDIX_hydrolase_CS"/>
</dbReference>
<dbReference type="eggNOG" id="COG1051">
    <property type="taxonomic scope" value="Bacteria"/>
</dbReference>
<dbReference type="InterPro" id="IPR000086">
    <property type="entry name" value="NUDIX_hydrolase_dom"/>
</dbReference>
<dbReference type="STRING" id="649638.Trad_2068"/>
<dbReference type="InterPro" id="IPR051325">
    <property type="entry name" value="Nudix_hydrolase_domain"/>
</dbReference>
<dbReference type="GO" id="GO:0006754">
    <property type="term" value="P:ATP biosynthetic process"/>
    <property type="evidence" value="ECO:0007669"/>
    <property type="project" value="TreeGrafter"/>
</dbReference>
<feature type="domain" description="Nudix hydrolase" evidence="2">
    <location>
        <begin position="6"/>
        <end position="134"/>
    </location>
</feature>
<sequence length="136" mass="14835">MDAPPPLFVAAVAVVIRREGTVLAMRRARTKDAGAGLWETLSGRVEAGEDPLETARREVREECGLRVAFEARPLTAYTATRLDHPMIVLVYAADYRCGEVTLSAEHDAYAWLTPEAFAARTPLAKLAAAVRLALSR</sequence>
<dbReference type="InterPro" id="IPR015797">
    <property type="entry name" value="NUDIX_hydrolase-like_dom_sf"/>
</dbReference>
<protein>
    <submittedName>
        <fullName evidence="3">NUDIX hydrolase</fullName>
    </submittedName>
</protein>
<dbReference type="SUPFAM" id="SSF55811">
    <property type="entry name" value="Nudix"/>
    <property type="match status" value="1"/>
</dbReference>
<dbReference type="Proteomes" id="UP000000379">
    <property type="component" value="Chromosome"/>
</dbReference>
<dbReference type="PROSITE" id="PS51462">
    <property type="entry name" value="NUDIX"/>
    <property type="match status" value="1"/>
</dbReference>
<dbReference type="Pfam" id="PF00293">
    <property type="entry name" value="NUDIX"/>
    <property type="match status" value="1"/>
</dbReference>
<accession>D7CR94</accession>
<dbReference type="RefSeq" id="WP_013178546.1">
    <property type="nucleotide sequence ID" value="NC_014221.1"/>
</dbReference>
<evidence type="ECO:0000259" key="2">
    <source>
        <dbReference type="PROSITE" id="PS51462"/>
    </source>
</evidence>
<keyword evidence="1 3" id="KW-0378">Hydrolase</keyword>
<name>D7CR94_TRURR</name>
<reference evidence="4" key="1">
    <citation type="submission" date="2010-05" db="EMBL/GenBank/DDBJ databases">
        <title>The complete genome of Truepera radiovictris DSM 17093.</title>
        <authorList>
            <consortium name="US DOE Joint Genome Institute (JGI-PGF)"/>
            <person name="Lucas S."/>
            <person name="Copeland A."/>
            <person name="Lapidus A."/>
            <person name="Glavina del Rio T."/>
            <person name="Dalin E."/>
            <person name="Tice H."/>
            <person name="Bruce D."/>
            <person name="Goodwin L."/>
            <person name="Pitluck S."/>
            <person name="Kyrpides N."/>
            <person name="Mavromatis K."/>
            <person name="Ovchinnikova G."/>
            <person name="Munk A.C."/>
            <person name="Detter J.C."/>
            <person name="Han C."/>
            <person name="Tapia R."/>
            <person name="Land M."/>
            <person name="Hauser L."/>
            <person name="Markowitz V."/>
            <person name="Cheng J.-F."/>
            <person name="Hugenholtz P."/>
            <person name="Woyke T."/>
            <person name="Wu D."/>
            <person name="Tindall B."/>
            <person name="Pomrenke H.G."/>
            <person name="Brambilla E."/>
            <person name="Klenk H.-P."/>
            <person name="Eisen J.A."/>
        </authorList>
    </citation>
    <scope>NUCLEOTIDE SEQUENCE [LARGE SCALE GENOMIC DNA]</scope>
    <source>
        <strain evidence="4">DSM 17093 / CIP 108686 / LMG 22925 / RQ-24</strain>
    </source>
</reference>
<dbReference type="PANTHER" id="PTHR21340">
    <property type="entry name" value="DIADENOSINE 5,5-P1,P4-TETRAPHOSPHATE PYROPHOSPHOHYDROLASE MUTT"/>
    <property type="match status" value="1"/>
</dbReference>
<dbReference type="GO" id="GO:0006167">
    <property type="term" value="P:AMP biosynthetic process"/>
    <property type="evidence" value="ECO:0007669"/>
    <property type="project" value="TreeGrafter"/>
</dbReference>
<evidence type="ECO:0000256" key="1">
    <source>
        <dbReference type="ARBA" id="ARBA00022801"/>
    </source>
</evidence>
<evidence type="ECO:0000313" key="3">
    <source>
        <dbReference type="EMBL" id="ADI15182.1"/>
    </source>
</evidence>
<dbReference type="Gene3D" id="3.90.79.10">
    <property type="entry name" value="Nucleoside Triphosphate Pyrophosphohydrolase"/>
    <property type="match status" value="1"/>
</dbReference>
<dbReference type="EMBL" id="CP002049">
    <property type="protein sequence ID" value="ADI15182.1"/>
    <property type="molecule type" value="Genomic_DNA"/>
</dbReference>
<dbReference type="PROSITE" id="PS00893">
    <property type="entry name" value="NUDIX_BOX"/>
    <property type="match status" value="1"/>
</dbReference>
<proteinExistence type="predicted"/>
<keyword evidence="4" id="KW-1185">Reference proteome</keyword>
<dbReference type="AlphaFoldDB" id="D7CR94"/>
<organism evidence="3 4">
    <name type="scientific">Truepera radiovictrix (strain DSM 17093 / CIP 108686 / LMG 22925 / RQ-24)</name>
    <dbReference type="NCBI Taxonomy" id="649638"/>
    <lineage>
        <taxon>Bacteria</taxon>
        <taxon>Thermotogati</taxon>
        <taxon>Deinococcota</taxon>
        <taxon>Deinococci</taxon>
        <taxon>Trueperales</taxon>
        <taxon>Trueperaceae</taxon>
        <taxon>Truepera</taxon>
    </lineage>
</organism>
<evidence type="ECO:0000313" key="4">
    <source>
        <dbReference type="Proteomes" id="UP000000379"/>
    </source>
</evidence>